<sequence>MTERPAPRTVVLVRADAPRLPFVASALGTPLTAVSRDGWSAVVLPPGIDAAAVAAAGDPSRIAVEVFSDGAQRRLRVHPPVTALDAHRDWGSQLAELTRGTTITWSGDEPETTGAVDPDATDPGATDLRVAARSVASIASLCDLDPAATARLENYARTPSSALLLESVLQLLGLPVIAAKIVEGQRELDEVTGVAVYEPRRAGLSLLDSASVEPSGADVLSRIQRAYVRRPALLLALGGVELALGTGLAALAARGGRGSRALGSASALMFSDAALQTALWASVRGRKKR</sequence>
<accession>B2GFY0</accession>
<keyword evidence="1" id="KW-0812">Transmembrane</keyword>
<feature type="transmembrane region" description="Helical" evidence="1">
    <location>
        <begin position="265"/>
        <end position="283"/>
    </location>
</feature>
<dbReference type="HOGENOM" id="CLU_962350_0_0_11"/>
<dbReference type="OrthoDB" id="4883441at2"/>
<dbReference type="RefSeq" id="WP_012398129.1">
    <property type="nucleotide sequence ID" value="NC_010617.1"/>
</dbReference>
<name>B2GFY0_KOCRD</name>
<dbReference type="Proteomes" id="UP000008838">
    <property type="component" value="Chromosome"/>
</dbReference>
<keyword evidence="3" id="KW-1185">Reference proteome</keyword>
<evidence type="ECO:0000313" key="3">
    <source>
        <dbReference type="Proteomes" id="UP000008838"/>
    </source>
</evidence>
<dbReference type="eggNOG" id="ENOG502ZA6X">
    <property type="taxonomic scope" value="Bacteria"/>
</dbReference>
<dbReference type="EMBL" id="AP009152">
    <property type="protein sequence ID" value="BAG29408.1"/>
    <property type="molecule type" value="Genomic_DNA"/>
</dbReference>
<evidence type="ECO:0000313" key="2">
    <source>
        <dbReference type="EMBL" id="BAG29408.1"/>
    </source>
</evidence>
<feature type="transmembrane region" description="Helical" evidence="1">
    <location>
        <begin position="232"/>
        <end position="253"/>
    </location>
</feature>
<keyword evidence="1" id="KW-0472">Membrane</keyword>
<evidence type="ECO:0000256" key="1">
    <source>
        <dbReference type="SAM" id="Phobius"/>
    </source>
</evidence>
<protein>
    <submittedName>
        <fullName evidence="2">Uncharacterized protein</fullName>
    </submittedName>
</protein>
<organism evidence="2 3">
    <name type="scientific">Kocuria rhizophila (strain ATCC 9341 / DSM 348 / NBRC 103217 / DC2201)</name>
    <dbReference type="NCBI Taxonomy" id="378753"/>
    <lineage>
        <taxon>Bacteria</taxon>
        <taxon>Bacillati</taxon>
        <taxon>Actinomycetota</taxon>
        <taxon>Actinomycetes</taxon>
        <taxon>Micrococcales</taxon>
        <taxon>Micrococcaceae</taxon>
        <taxon>Kocuria</taxon>
    </lineage>
</organism>
<dbReference type="STRING" id="378753.KRH_10610"/>
<keyword evidence="1" id="KW-1133">Transmembrane helix</keyword>
<gene>
    <name evidence="2" type="ordered locus">KRH_10610</name>
</gene>
<dbReference type="AlphaFoldDB" id="B2GFY0"/>
<reference evidence="2 3" key="1">
    <citation type="journal article" date="2008" name="J. Bacteriol.">
        <title>Complete genome sequence of the soil actinomycete Kocuria rhizophila.</title>
        <authorList>
            <person name="Takarada H."/>
            <person name="Sekine M."/>
            <person name="Kosugi H."/>
            <person name="Matsuo Y."/>
            <person name="Fujisawa T."/>
            <person name="Omata S."/>
            <person name="Kishi E."/>
            <person name="Shimizu A."/>
            <person name="Tsukatani N."/>
            <person name="Tanikawa S."/>
            <person name="Fujita N."/>
            <person name="Harayama S."/>
        </authorList>
    </citation>
    <scope>NUCLEOTIDE SEQUENCE [LARGE SCALE GENOMIC DNA]</scope>
    <source>
        <strain evidence="3">ATCC 9341 / DSM 348 / NBRC 103217 / DC2201</strain>
    </source>
</reference>
<proteinExistence type="predicted"/>
<dbReference type="KEGG" id="krh:KRH_10610"/>